<dbReference type="KEGG" id="pstg:E8M01_11455"/>
<gene>
    <name evidence="7" type="ORF">E8M01_11455</name>
</gene>
<evidence type="ECO:0000256" key="4">
    <source>
        <dbReference type="ARBA" id="ARBA00022840"/>
    </source>
</evidence>
<dbReference type="InterPro" id="IPR052156">
    <property type="entry name" value="BCAA_Transport_ATP-bd_LivF"/>
</dbReference>
<dbReference type="PANTHER" id="PTHR43820">
    <property type="entry name" value="HIGH-AFFINITY BRANCHED-CHAIN AMINO ACID TRANSPORT ATP-BINDING PROTEIN LIVF"/>
    <property type="match status" value="1"/>
</dbReference>
<keyword evidence="8" id="KW-1185">Reference proteome</keyword>
<dbReference type="InterPro" id="IPR027417">
    <property type="entry name" value="P-loop_NTPase"/>
</dbReference>
<evidence type="ECO:0000256" key="1">
    <source>
        <dbReference type="ARBA" id="ARBA00005417"/>
    </source>
</evidence>
<evidence type="ECO:0000313" key="7">
    <source>
        <dbReference type="EMBL" id="QCI64785.1"/>
    </source>
</evidence>
<dbReference type="InterPro" id="IPR017871">
    <property type="entry name" value="ABC_transporter-like_CS"/>
</dbReference>
<dbReference type="SMART" id="SM00382">
    <property type="entry name" value="AAA"/>
    <property type="match status" value="1"/>
</dbReference>
<keyword evidence="2" id="KW-0813">Transport</keyword>
<dbReference type="PROSITE" id="PS50893">
    <property type="entry name" value="ABC_TRANSPORTER_2"/>
    <property type="match status" value="1"/>
</dbReference>
<dbReference type="GO" id="GO:0015807">
    <property type="term" value="P:L-amino acid transport"/>
    <property type="evidence" value="ECO:0007669"/>
    <property type="project" value="TreeGrafter"/>
</dbReference>
<dbReference type="CDD" id="cd03224">
    <property type="entry name" value="ABC_TM1139_LivF_branched"/>
    <property type="match status" value="1"/>
</dbReference>
<proteinExistence type="inferred from homology"/>
<accession>A0A4D7AZK7</accession>
<dbReference type="SUPFAM" id="SSF52540">
    <property type="entry name" value="P-loop containing nucleoside triphosphate hydrolases"/>
    <property type="match status" value="1"/>
</dbReference>
<feature type="domain" description="ABC transporter" evidence="6">
    <location>
        <begin position="4"/>
        <end position="243"/>
    </location>
</feature>
<evidence type="ECO:0000313" key="8">
    <source>
        <dbReference type="Proteomes" id="UP000298781"/>
    </source>
</evidence>
<dbReference type="RefSeq" id="WP_136960236.1">
    <property type="nucleotide sequence ID" value="NZ_CP039690.1"/>
</dbReference>
<reference evidence="7 8" key="1">
    <citation type="submission" date="2019-04" db="EMBL/GenBank/DDBJ databases">
        <title>Phreatobacter aquaticus sp. nov.</title>
        <authorList>
            <person name="Choi A."/>
        </authorList>
    </citation>
    <scope>NUCLEOTIDE SEQUENCE [LARGE SCALE GENOMIC DNA]</scope>
    <source>
        <strain evidence="7 8">KCTC 52518</strain>
    </source>
</reference>
<protein>
    <submittedName>
        <fullName evidence="7">ABC transporter ATP-binding protein</fullName>
    </submittedName>
</protein>
<dbReference type="AlphaFoldDB" id="A0A4D7AZK7"/>
<dbReference type="Proteomes" id="UP000298781">
    <property type="component" value="Chromosome"/>
</dbReference>
<dbReference type="GO" id="GO:0016887">
    <property type="term" value="F:ATP hydrolysis activity"/>
    <property type="evidence" value="ECO:0007669"/>
    <property type="project" value="InterPro"/>
</dbReference>
<dbReference type="Gene3D" id="3.40.50.300">
    <property type="entry name" value="P-loop containing nucleotide triphosphate hydrolases"/>
    <property type="match status" value="1"/>
</dbReference>
<dbReference type="InterPro" id="IPR003439">
    <property type="entry name" value="ABC_transporter-like_ATP-bd"/>
</dbReference>
<evidence type="ECO:0000256" key="3">
    <source>
        <dbReference type="ARBA" id="ARBA00022741"/>
    </source>
</evidence>
<dbReference type="GO" id="GO:0005524">
    <property type="term" value="F:ATP binding"/>
    <property type="evidence" value="ECO:0007669"/>
    <property type="project" value="UniProtKB-KW"/>
</dbReference>
<name>A0A4D7AZK7_9HYPH</name>
<keyword evidence="4 7" id="KW-0067">ATP-binding</keyword>
<dbReference type="PROSITE" id="PS00211">
    <property type="entry name" value="ABC_TRANSPORTER_1"/>
    <property type="match status" value="1"/>
</dbReference>
<dbReference type="EMBL" id="CP039690">
    <property type="protein sequence ID" value="QCI64785.1"/>
    <property type="molecule type" value="Genomic_DNA"/>
</dbReference>
<organism evidence="7 8">
    <name type="scientific">Phreatobacter stygius</name>
    <dbReference type="NCBI Taxonomy" id="1940610"/>
    <lineage>
        <taxon>Bacteria</taxon>
        <taxon>Pseudomonadati</taxon>
        <taxon>Pseudomonadota</taxon>
        <taxon>Alphaproteobacteria</taxon>
        <taxon>Hyphomicrobiales</taxon>
        <taxon>Phreatobacteraceae</taxon>
        <taxon>Phreatobacter</taxon>
    </lineage>
</organism>
<sequence>MALLTLNNVEVVYDRVFLAVKGVSIEVPERGLVALLGANGAGKSTILKSISGLLKPERGEVSRGEVSFAGEDILALDPPDRVRRGIAHVLEGRRVFGHLTPEENLIAAASMHRDRGHVTALIDKVFGMFPRLKQRAKAKAGYLSGGEQQMLAIGRALMTEPKLLMLDEPSLGLAPFLVDEIFDIVRSINADSGVAVLLVEQNAAAALDIAEQAYLIENGRILMGGAAEVLSSNPDVAEAYLGGNHKVDYHAVKHYRRRKRWLA</sequence>
<evidence type="ECO:0000256" key="2">
    <source>
        <dbReference type="ARBA" id="ARBA00022448"/>
    </source>
</evidence>
<evidence type="ECO:0000256" key="5">
    <source>
        <dbReference type="ARBA" id="ARBA00022970"/>
    </source>
</evidence>
<dbReference type="GO" id="GO:0015658">
    <property type="term" value="F:branched-chain amino acid transmembrane transporter activity"/>
    <property type="evidence" value="ECO:0007669"/>
    <property type="project" value="TreeGrafter"/>
</dbReference>
<dbReference type="OrthoDB" id="9806149at2"/>
<evidence type="ECO:0000259" key="6">
    <source>
        <dbReference type="PROSITE" id="PS50893"/>
    </source>
</evidence>
<dbReference type="InterPro" id="IPR003593">
    <property type="entry name" value="AAA+_ATPase"/>
</dbReference>
<dbReference type="PANTHER" id="PTHR43820:SF8">
    <property type="entry name" value="ABC TRANSPORTER SUBSTRATE-BINDING PROTEIN"/>
    <property type="match status" value="1"/>
</dbReference>
<comment type="similarity">
    <text evidence="1">Belongs to the ABC transporter superfamily.</text>
</comment>
<dbReference type="Pfam" id="PF00005">
    <property type="entry name" value="ABC_tran"/>
    <property type="match status" value="1"/>
</dbReference>
<keyword evidence="5" id="KW-0029">Amino-acid transport</keyword>
<keyword evidence="3" id="KW-0547">Nucleotide-binding</keyword>